<dbReference type="PROSITE" id="PS51257">
    <property type="entry name" value="PROKAR_LIPOPROTEIN"/>
    <property type="match status" value="1"/>
</dbReference>
<proteinExistence type="predicted"/>
<evidence type="ECO:0000256" key="1">
    <source>
        <dbReference type="SAM" id="SignalP"/>
    </source>
</evidence>
<organism evidence="2 3">
    <name type="scientific">Mesobacillus selenatarsenatis</name>
    <dbReference type="NCBI Taxonomy" id="388741"/>
    <lineage>
        <taxon>Bacteria</taxon>
        <taxon>Bacillati</taxon>
        <taxon>Bacillota</taxon>
        <taxon>Bacilli</taxon>
        <taxon>Bacillales</taxon>
        <taxon>Bacillaceae</taxon>
        <taxon>Mesobacillus</taxon>
    </lineage>
</organism>
<reference evidence="2 3" key="1">
    <citation type="submission" date="2020-03" db="EMBL/GenBank/DDBJ databases">
        <authorList>
            <person name="Sun Q."/>
        </authorList>
    </citation>
    <scope>NUCLEOTIDE SEQUENCE [LARGE SCALE GENOMIC DNA]</scope>
    <source>
        <strain evidence="2 3">KACC 21451</strain>
    </source>
</reference>
<dbReference type="EMBL" id="JAAVUM010000007">
    <property type="protein sequence ID" value="NKE06176.1"/>
    <property type="molecule type" value="Genomic_DNA"/>
</dbReference>
<comment type="caution">
    <text evidence="2">The sequence shown here is derived from an EMBL/GenBank/DDBJ whole genome shotgun (WGS) entry which is preliminary data.</text>
</comment>
<protein>
    <recommendedName>
        <fullName evidence="4">Lipoprotein</fullName>
    </recommendedName>
</protein>
<feature type="chain" id="PRO_5038908552" description="Lipoprotein" evidence="1">
    <location>
        <begin position="22"/>
        <end position="169"/>
    </location>
</feature>
<dbReference type="RefSeq" id="WP_167832604.1">
    <property type="nucleotide sequence ID" value="NZ_JAAVUM010000007.1"/>
</dbReference>
<evidence type="ECO:0000313" key="3">
    <source>
        <dbReference type="Proteomes" id="UP000587942"/>
    </source>
</evidence>
<feature type="signal peptide" evidence="1">
    <location>
        <begin position="1"/>
        <end position="21"/>
    </location>
</feature>
<evidence type="ECO:0000313" key="2">
    <source>
        <dbReference type="EMBL" id="NKE06176.1"/>
    </source>
</evidence>
<keyword evidence="1" id="KW-0732">Signal</keyword>
<name>A0A846TWV4_9BACI</name>
<sequence length="169" mass="18191">MKKFLILLSAITFAIGLTACSAEKEEAQPEKKEAEKAAEPAANPKSVMYKFYMSLVRSINEADADLNAYEGEEDPEAQAELKAAASESAAAVATKVEGLEVPAELKDQKADLEAALSDIAESYKLKSEELKKDAPAFEAADEKFTQGEEKIGAAFESVDLKKPSLAKEL</sequence>
<dbReference type="AlphaFoldDB" id="A0A846TWV4"/>
<dbReference type="Proteomes" id="UP000587942">
    <property type="component" value="Unassembled WGS sequence"/>
</dbReference>
<accession>A0A846TWV4</accession>
<gene>
    <name evidence="2" type="ORF">GWK17_11960</name>
</gene>
<evidence type="ECO:0008006" key="4">
    <source>
        <dbReference type="Google" id="ProtNLM"/>
    </source>
</evidence>